<keyword evidence="1" id="KW-1133">Transmembrane helix</keyword>
<evidence type="ECO:0000256" key="1">
    <source>
        <dbReference type="SAM" id="Phobius"/>
    </source>
</evidence>
<feature type="transmembrane region" description="Helical" evidence="1">
    <location>
        <begin position="105"/>
        <end position="125"/>
    </location>
</feature>
<sequence length="230" mass="26487">MADRTGFMGGFYVISEWIMRFSLGNLLWALFNLPVGLLLLSLLYIENSELLIYLIAPLVVLVPFIFFPATTALFAKAREWVRKEEMETTERSFIRYYKENYLKSMLAGMVFVLLWGVLVADVYYFSDRNVFLMNAFLVMGILLFVYTLNFFSVVVHYDMKLRALFKQAFLITIGSPLLFLALVISSGMILYISLYIFPLLIPIVTGSLISFLAFSAFYRLHLKVSSQIES</sequence>
<protein>
    <submittedName>
        <fullName evidence="2">YesL family protein</fullName>
    </submittedName>
</protein>
<feature type="transmembrane region" description="Helical" evidence="1">
    <location>
        <begin position="21"/>
        <end position="45"/>
    </location>
</feature>
<feature type="transmembrane region" description="Helical" evidence="1">
    <location>
        <begin position="131"/>
        <end position="157"/>
    </location>
</feature>
<keyword evidence="1" id="KW-0812">Transmembrane</keyword>
<organism evidence="2 3">
    <name type="scientific">Halobacillus seohaensis</name>
    <dbReference type="NCBI Taxonomy" id="447421"/>
    <lineage>
        <taxon>Bacteria</taxon>
        <taxon>Bacillati</taxon>
        <taxon>Bacillota</taxon>
        <taxon>Bacilli</taxon>
        <taxon>Bacillales</taxon>
        <taxon>Bacillaceae</taxon>
        <taxon>Halobacillus</taxon>
    </lineage>
</organism>
<evidence type="ECO:0000313" key="3">
    <source>
        <dbReference type="Proteomes" id="UP001596410"/>
    </source>
</evidence>
<dbReference type="Pfam" id="PF04854">
    <property type="entry name" value="DUF624"/>
    <property type="match status" value="1"/>
</dbReference>
<accession>A0ABW2ELS5</accession>
<reference evidence="3" key="1">
    <citation type="journal article" date="2019" name="Int. J. Syst. Evol. Microbiol.">
        <title>The Global Catalogue of Microorganisms (GCM) 10K type strain sequencing project: providing services to taxonomists for standard genome sequencing and annotation.</title>
        <authorList>
            <consortium name="The Broad Institute Genomics Platform"/>
            <consortium name="The Broad Institute Genome Sequencing Center for Infectious Disease"/>
            <person name="Wu L."/>
            <person name="Ma J."/>
        </authorList>
    </citation>
    <scope>NUCLEOTIDE SEQUENCE [LARGE SCALE GENOMIC DNA]</scope>
    <source>
        <strain evidence="3">CGMCC 4.1621</strain>
    </source>
</reference>
<dbReference type="RefSeq" id="WP_204708977.1">
    <property type="nucleotide sequence ID" value="NZ_JBHSZV010000021.1"/>
</dbReference>
<proteinExistence type="predicted"/>
<feature type="transmembrane region" description="Helical" evidence="1">
    <location>
        <begin position="199"/>
        <end position="220"/>
    </location>
</feature>
<keyword evidence="1" id="KW-0472">Membrane</keyword>
<dbReference type="InterPro" id="IPR006938">
    <property type="entry name" value="DUF624"/>
</dbReference>
<comment type="caution">
    <text evidence="2">The sequence shown here is derived from an EMBL/GenBank/DDBJ whole genome shotgun (WGS) entry which is preliminary data.</text>
</comment>
<feature type="transmembrane region" description="Helical" evidence="1">
    <location>
        <begin position="169"/>
        <end position="193"/>
    </location>
</feature>
<dbReference type="Proteomes" id="UP001596410">
    <property type="component" value="Unassembled WGS sequence"/>
</dbReference>
<evidence type="ECO:0000313" key="2">
    <source>
        <dbReference type="EMBL" id="MFC7062019.1"/>
    </source>
</evidence>
<gene>
    <name evidence="2" type="ORF">ACFQIC_09115</name>
</gene>
<name>A0ABW2ELS5_9BACI</name>
<dbReference type="EMBL" id="JBHSZV010000021">
    <property type="protein sequence ID" value="MFC7062019.1"/>
    <property type="molecule type" value="Genomic_DNA"/>
</dbReference>
<feature type="transmembrane region" description="Helical" evidence="1">
    <location>
        <begin position="51"/>
        <end position="75"/>
    </location>
</feature>
<keyword evidence="3" id="KW-1185">Reference proteome</keyword>